<organism evidence="1 2">
    <name type="scientific">Archangium minus</name>
    <dbReference type="NCBI Taxonomy" id="83450"/>
    <lineage>
        <taxon>Bacteria</taxon>
        <taxon>Pseudomonadati</taxon>
        <taxon>Myxococcota</taxon>
        <taxon>Myxococcia</taxon>
        <taxon>Myxococcales</taxon>
        <taxon>Cystobacterineae</taxon>
        <taxon>Archangiaceae</taxon>
        <taxon>Archangium</taxon>
    </lineage>
</organism>
<gene>
    <name evidence="1" type="ORF">F0U60_54155</name>
</gene>
<evidence type="ECO:0008006" key="3">
    <source>
        <dbReference type="Google" id="ProtNLM"/>
    </source>
</evidence>
<accession>A0ABY9X9K1</accession>
<sequence>MRYAYLVVEGPHDVEFVGRLLKPHRFKRENNESRLDPYWRPLVPTKFPYGGDLSRRVPVPTFFVSDTVSVAVHASGGDSEIANRVEETLQAALVAPPDAVGVLLDADRDKPPVERFGEVRQALQAKVNLVVPEQPGQVSTASPRCGIFVLPDNVNPGTLESLLLECADIPYPALLSDVRALVSRVQTGAYSLTPDDLKDFNKPAGAHKAMVACMAGILRPGKAIQVSIQDNRWLEGAALELPRIAALREFLRVLLMLP</sequence>
<dbReference type="RefSeq" id="WP_395812395.1">
    <property type="nucleotide sequence ID" value="NZ_CP043494.1"/>
</dbReference>
<dbReference type="Pfam" id="PF11536">
    <property type="entry name" value="DUF3226"/>
    <property type="match status" value="1"/>
</dbReference>
<dbReference type="Proteomes" id="UP001611383">
    <property type="component" value="Chromosome"/>
</dbReference>
<evidence type="ECO:0000313" key="2">
    <source>
        <dbReference type="Proteomes" id="UP001611383"/>
    </source>
</evidence>
<keyword evidence="2" id="KW-1185">Reference proteome</keyword>
<dbReference type="InterPro" id="IPR024508">
    <property type="entry name" value="DUF3226"/>
</dbReference>
<protein>
    <recommendedName>
        <fullName evidence="3">DUF4276 family protein</fullName>
    </recommendedName>
</protein>
<reference evidence="1 2" key="1">
    <citation type="submission" date="2019-08" db="EMBL/GenBank/DDBJ databases">
        <title>Archangium and Cystobacter genomes.</title>
        <authorList>
            <person name="Chen I.-C.K."/>
            <person name="Wielgoss S."/>
        </authorList>
    </citation>
    <scope>NUCLEOTIDE SEQUENCE [LARGE SCALE GENOMIC DNA]</scope>
    <source>
        <strain evidence="1 2">Cbm 6</strain>
    </source>
</reference>
<proteinExistence type="predicted"/>
<dbReference type="EMBL" id="CP043494">
    <property type="protein sequence ID" value="WNG52068.1"/>
    <property type="molecule type" value="Genomic_DNA"/>
</dbReference>
<name>A0ABY9X9K1_9BACT</name>
<evidence type="ECO:0000313" key="1">
    <source>
        <dbReference type="EMBL" id="WNG52068.1"/>
    </source>
</evidence>